<comment type="caution">
    <text evidence="11">The sequence shown here is derived from an EMBL/GenBank/DDBJ whole genome shotgun (WGS) entry which is preliminary data.</text>
</comment>
<gene>
    <name evidence="11" type="primary">TGAL6_2</name>
    <name evidence="11" type="ORF">Zm00014a_019964</name>
</gene>
<evidence type="ECO:0000256" key="7">
    <source>
        <dbReference type="SAM" id="Coils"/>
    </source>
</evidence>
<feature type="domain" description="BZIP" evidence="9">
    <location>
        <begin position="112"/>
        <end position="156"/>
    </location>
</feature>
<evidence type="ECO:0000313" key="11">
    <source>
        <dbReference type="EMBL" id="PWZ43979.1"/>
    </source>
</evidence>
<accession>A0A3L6G7W8</accession>
<keyword evidence="4" id="KW-0238">DNA-binding</keyword>
<evidence type="ECO:0000256" key="1">
    <source>
        <dbReference type="ARBA" id="ARBA00004123"/>
    </source>
</evidence>
<dbReference type="GO" id="GO:0003700">
    <property type="term" value="F:DNA-binding transcription factor activity"/>
    <property type="evidence" value="ECO:0007669"/>
    <property type="project" value="InterPro"/>
</dbReference>
<dbReference type="AlphaFoldDB" id="A0A3L6G7W8"/>
<feature type="domain" description="DOG1" evidence="10">
    <location>
        <begin position="185"/>
        <end position="399"/>
    </location>
</feature>
<sequence>MELYSGYLDDHFNPHKLSIAGSAVSPPEYMASASPAQFAAAPLRMGYGRPAPAPPPPVMGMWSSEPFRVDSGSAHATSASTVNTKLEETRLEDDVVALEPARSTEQETSRPPERAQRRLAQNREAARKSRLRKKAYIQQLETSRMKLSQLELELQRARQQQGAYANSGSMGDSALGYTCPIDPGVAGFEIDYSHWVDEQKRHTTELTSALQGQQTSELELRLLVETGLSNYERLFRIKAAAANADVFYVMSGLWKTPAERFFLWIGGFRPSEVLKILSPQLEPLAEAQRMLVGGLQHTSAQAEDALSQGMEKLQQNLAETLTAEADPFGPPDPYMLQMATAVGILKELVNFVTQADHLRLTTLQQMHKILTPRQAARGLLALGDYFQRLRTLSSMWAARPREAAGRQMSRGGKKDDDGDDNVLLREEVVRATGSSLPDCSHACGACSPCSRVMVSFKCSAAEPLPCPMVYRCMCRGKCYPVPSS</sequence>
<dbReference type="InterPro" id="IPR004827">
    <property type="entry name" value="bZIP"/>
</dbReference>
<keyword evidence="5" id="KW-0804">Transcription</keyword>
<feature type="coiled-coil region" evidence="7">
    <location>
        <begin position="133"/>
        <end position="167"/>
    </location>
</feature>
<dbReference type="GO" id="GO:0043565">
    <property type="term" value="F:sequence-specific DNA binding"/>
    <property type="evidence" value="ECO:0007669"/>
    <property type="project" value="InterPro"/>
</dbReference>
<dbReference type="PANTHER" id="PTHR45693">
    <property type="entry name" value="TRANSCRIPTION FACTOR TGA9"/>
    <property type="match status" value="1"/>
</dbReference>
<dbReference type="Pfam" id="PF00170">
    <property type="entry name" value="bZIP_1"/>
    <property type="match status" value="1"/>
</dbReference>
<feature type="region of interest" description="Disordered" evidence="8">
    <location>
        <begin position="70"/>
        <end position="131"/>
    </location>
</feature>
<feature type="compositionally biased region" description="Basic and acidic residues" evidence="8">
    <location>
        <begin position="102"/>
        <end position="116"/>
    </location>
</feature>
<organism evidence="11">
    <name type="scientific">Zea mays</name>
    <name type="common">Maize</name>
    <dbReference type="NCBI Taxonomy" id="4577"/>
    <lineage>
        <taxon>Eukaryota</taxon>
        <taxon>Viridiplantae</taxon>
        <taxon>Streptophyta</taxon>
        <taxon>Embryophyta</taxon>
        <taxon>Tracheophyta</taxon>
        <taxon>Spermatophyta</taxon>
        <taxon>Magnoliopsida</taxon>
        <taxon>Liliopsida</taxon>
        <taxon>Poales</taxon>
        <taxon>Poaceae</taxon>
        <taxon>PACMAD clade</taxon>
        <taxon>Panicoideae</taxon>
        <taxon>Andropogonodae</taxon>
        <taxon>Andropogoneae</taxon>
        <taxon>Tripsacinae</taxon>
        <taxon>Zea</taxon>
    </lineage>
</organism>
<dbReference type="EMBL" id="NCVQ01000002">
    <property type="protein sequence ID" value="PWZ43979.1"/>
    <property type="molecule type" value="Genomic_DNA"/>
</dbReference>
<evidence type="ECO:0000259" key="10">
    <source>
        <dbReference type="PROSITE" id="PS51806"/>
    </source>
</evidence>
<evidence type="ECO:0000256" key="5">
    <source>
        <dbReference type="ARBA" id="ARBA00023163"/>
    </source>
</evidence>
<comment type="subcellular location">
    <subcellularLocation>
        <location evidence="1">Nucleus</location>
    </subcellularLocation>
</comment>
<dbReference type="Gene3D" id="1.20.5.170">
    <property type="match status" value="1"/>
</dbReference>
<dbReference type="InterPro" id="IPR046347">
    <property type="entry name" value="bZIP_sf"/>
</dbReference>
<dbReference type="Proteomes" id="UP000251960">
    <property type="component" value="Chromosome 10"/>
</dbReference>
<evidence type="ECO:0000259" key="9">
    <source>
        <dbReference type="PROSITE" id="PS50217"/>
    </source>
</evidence>
<evidence type="ECO:0000256" key="6">
    <source>
        <dbReference type="ARBA" id="ARBA00023242"/>
    </source>
</evidence>
<name>A0A3L6G7W8_MAIZE</name>
<evidence type="ECO:0000256" key="3">
    <source>
        <dbReference type="ARBA" id="ARBA00023015"/>
    </source>
</evidence>
<dbReference type="GO" id="GO:0006351">
    <property type="term" value="P:DNA-templated transcription"/>
    <property type="evidence" value="ECO:0007669"/>
    <property type="project" value="InterPro"/>
</dbReference>
<feature type="compositionally biased region" description="Polar residues" evidence="8">
    <location>
        <begin position="74"/>
        <end position="84"/>
    </location>
</feature>
<comment type="similarity">
    <text evidence="2">Belongs to the bZIP family.</text>
</comment>
<dbReference type="SMART" id="SM00338">
    <property type="entry name" value="BRLZ"/>
    <property type="match status" value="1"/>
</dbReference>
<keyword evidence="7" id="KW-0175">Coiled coil</keyword>
<proteinExistence type="inferred from homology"/>
<dbReference type="Pfam" id="PF14144">
    <property type="entry name" value="DOG1"/>
    <property type="match status" value="1"/>
</dbReference>
<keyword evidence="6" id="KW-0539">Nucleus</keyword>
<dbReference type="SUPFAM" id="SSF57959">
    <property type="entry name" value="Leucine zipper domain"/>
    <property type="match status" value="1"/>
</dbReference>
<evidence type="ECO:0000256" key="8">
    <source>
        <dbReference type="SAM" id="MobiDB-lite"/>
    </source>
</evidence>
<dbReference type="InterPro" id="IPR025422">
    <property type="entry name" value="TGA_domain"/>
</dbReference>
<dbReference type="PROSITE" id="PS51806">
    <property type="entry name" value="DOG1"/>
    <property type="match status" value="1"/>
</dbReference>
<dbReference type="FunFam" id="1.20.5.170:FF:000019">
    <property type="entry name" value="BZIP family transcription factor"/>
    <property type="match status" value="1"/>
</dbReference>
<dbReference type="Pfam" id="PF17181">
    <property type="entry name" value="EPF"/>
    <property type="match status" value="1"/>
</dbReference>
<protein>
    <submittedName>
        <fullName evidence="11">Transcription factor TGAL6</fullName>
    </submittedName>
</protein>
<evidence type="ECO:0000256" key="4">
    <source>
        <dbReference type="ARBA" id="ARBA00023125"/>
    </source>
</evidence>
<reference evidence="11" key="1">
    <citation type="journal article" date="2018" name="Nat. Genet.">
        <title>Extensive intraspecific gene order and gene structural variations between Mo17 and other maize genomes.</title>
        <authorList>
            <person name="Sun S."/>
            <person name="Zhou Y."/>
            <person name="Chen J."/>
            <person name="Shi J."/>
            <person name="Zhao H."/>
            <person name="Zhao H."/>
            <person name="Song W."/>
            <person name="Zhang M."/>
            <person name="Cui Y."/>
            <person name="Dong X."/>
            <person name="Liu H."/>
            <person name="Ma X."/>
            <person name="Jiao Y."/>
            <person name="Wang B."/>
            <person name="Wei X."/>
            <person name="Stein J.C."/>
            <person name="Glaubitz J.C."/>
            <person name="Lu F."/>
            <person name="Yu G."/>
            <person name="Liang C."/>
            <person name="Fengler K."/>
            <person name="Li B."/>
            <person name="Rafalski A."/>
            <person name="Schnable P.S."/>
            <person name="Ware D.H."/>
            <person name="Buckler E.S."/>
            <person name="Lai J."/>
        </authorList>
    </citation>
    <scope>NUCLEOTIDE SEQUENCE [LARGE SCALE GENOMIC DNA]</scope>
    <source>
        <tissue evidence="11">Seedling</tissue>
    </source>
</reference>
<keyword evidence="3" id="KW-0805">Transcription regulation</keyword>
<dbReference type="PROSITE" id="PS50217">
    <property type="entry name" value="BZIP"/>
    <property type="match status" value="1"/>
</dbReference>
<dbReference type="PROSITE" id="PS00036">
    <property type="entry name" value="BZIP_BASIC"/>
    <property type="match status" value="1"/>
</dbReference>
<dbReference type="PANTHER" id="PTHR45693:SF36">
    <property type="entry name" value="TRANSCRIPTION FACTOR TGA4"/>
    <property type="match status" value="1"/>
</dbReference>
<dbReference type="GO" id="GO:0005634">
    <property type="term" value="C:nucleus"/>
    <property type="evidence" value="ECO:0007669"/>
    <property type="project" value="UniProtKB-SubCell"/>
</dbReference>
<evidence type="ECO:0000256" key="2">
    <source>
        <dbReference type="ARBA" id="ARBA00007163"/>
    </source>
</evidence>
<dbReference type="ExpressionAtlas" id="A0A3L6G7W8">
    <property type="expression patterns" value="baseline and differential"/>
</dbReference>